<gene>
    <name evidence="3" type="ORF">BH720_11440</name>
</gene>
<dbReference type="EMBL" id="MJGC01000054">
    <property type="protein sequence ID" value="OEJ75073.1"/>
    <property type="molecule type" value="Genomic_DNA"/>
</dbReference>
<evidence type="ECO:0000313" key="3">
    <source>
        <dbReference type="EMBL" id="OEJ75073.1"/>
    </source>
</evidence>
<accession>A0A1E5QL43</accession>
<evidence type="ECO:0000259" key="2">
    <source>
        <dbReference type="PROSITE" id="PS51549"/>
    </source>
</evidence>
<feature type="chain" id="PRO_5009184349" description="DM13 domain-containing protein" evidence="1">
    <location>
        <begin position="24"/>
        <end position="150"/>
    </location>
</feature>
<evidence type="ECO:0000256" key="1">
    <source>
        <dbReference type="SAM" id="SignalP"/>
    </source>
</evidence>
<dbReference type="PROSITE" id="PS51549">
    <property type="entry name" value="DM13"/>
    <property type="match status" value="1"/>
</dbReference>
<sequence>MYRLPLLSLAALFSFSSVPGALALPAVTGQIAQMPQPSGMFVAAEHPTQGMAKIVTVNGKRYLEFDSNFKTDPGPDLFVLLHRSSQPERYESGDYISLGGLQKVSGMQRYEIPANVNLSNYQSVVVWCRQFNATFGYAPLSARMQRTQNN</sequence>
<dbReference type="STRING" id="1781255.BH720_11440"/>
<proteinExistence type="predicted"/>
<dbReference type="AlphaFoldDB" id="A0A1E5QL43"/>
<feature type="signal peptide" evidence="1">
    <location>
        <begin position="1"/>
        <end position="23"/>
    </location>
</feature>
<feature type="domain" description="DM13" evidence="2">
    <location>
        <begin position="29"/>
        <end position="141"/>
    </location>
</feature>
<dbReference type="InterPro" id="IPR019545">
    <property type="entry name" value="DM13_domain"/>
</dbReference>
<comment type="caution">
    <text evidence="3">The sequence shown here is derived from an EMBL/GenBank/DDBJ whole genome shotgun (WGS) entry which is preliminary data.</text>
</comment>
<name>A0A1E5QL43_9CYAN</name>
<keyword evidence="1" id="KW-0732">Signal</keyword>
<dbReference type="OrthoDB" id="463944at2"/>
<protein>
    <recommendedName>
        <fullName evidence="2">DM13 domain-containing protein</fullName>
    </recommendedName>
</protein>
<dbReference type="Pfam" id="PF10517">
    <property type="entry name" value="DM13"/>
    <property type="match status" value="1"/>
</dbReference>
<dbReference type="RefSeq" id="WP_069967335.1">
    <property type="nucleotide sequence ID" value="NZ_CM124774.1"/>
</dbReference>
<reference evidence="3" key="1">
    <citation type="submission" date="2016-09" db="EMBL/GenBank/DDBJ databases">
        <title>Draft genome of thermotolerant cyanobacterium Desertifilum sp. strain IPPAS B-1220.</title>
        <authorList>
            <person name="Sinetova M.A."/>
            <person name="Bolakhan K."/>
            <person name="Zayadan B.K."/>
            <person name="Mironov K.S."/>
            <person name="Ustinova V."/>
            <person name="Kupriyanova E.V."/>
            <person name="Sidorov R.A."/>
            <person name="Skrypnik A.N."/>
            <person name="Gogoleva N.E."/>
            <person name="Gogolev Y.V."/>
            <person name="Los D.A."/>
        </authorList>
    </citation>
    <scope>NUCLEOTIDE SEQUENCE [LARGE SCALE GENOMIC DNA]</scope>
    <source>
        <strain evidence="3">IPPAS B-1220</strain>
    </source>
</reference>
<organism evidence="3">
    <name type="scientific">Desertifilum tharense IPPAS B-1220</name>
    <dbReference type="NCBI Taxonomy" id="1781255"/>
    <lineage>
        <taxon>Bacteria</taxon>
        <taxon>Bacillati</taxon>
        <taxon>Cyanobacteriota</taxon>
        <taxon>Cyanophyceae</taxon>
        <taxon>Desertifilales</taxon>
        <taxon>Desertifilaceae</taxon>
        <taxon>Desertifilum</taxon>
    </lineage>
</organism>